<reference evidence="1" key="1">
    <citation type="submission" date="2021-01" db="EMBL/GenBank/DDBJ databases">
        <authorList>
            <person name="Corre E."/>
            <person name="Pelletier E."/>
            <person name="Niang G."/>
            <person name="Scheremetjew M."/>
            <person name="Finn R."/>
            <person name="Kale V."/>
            <person name="Holt S."/>
            <person name="Cochrane G."/>
            <person name="Meng A."/>
            <person name="Brown T."/>
            <person name="Cohen L."/>
        </authorList>
    </citation>
    <scope>NUCLEOTIDE SEQUENCE</scope>
    <source>
        <strain evidence="1">CCMP2078</strain>
    </source>
</reference>
<name>A0A7R9UGV1_9STRA</name>
<proteinExistence type="predicted"/>
<dbReference type="EMBL" id="HBEA01018528">
    <property type="protein sequence ID" value="CAD8264578.1"/>
    <property type="molecule type" value="Transcribed_RNA"/>
</dbReference>
<sequence>MKADSEYNGWTFEEITDKLDRLMRLAVHEPDHEKSNQHAWRIRKLCVAASMKRTKGRLYPFNSTMLQAVRGKRVAIAYFGLTRSLKSLICNLYAQVYYPLEHAGVKVDSYLHTFNLRKLQATHRNPEESGKTLLESEEYRILGTTAVSVTNQSEWRSSIDISQFQPKKNRKKTAQGEDVLWNILSQFRSLELVTDLWVKSGVKYDAVLYIRPDMAWLNAFPVELIHEILHAQKERDGQEIYVGPSWKQSLGRNDRFGGGTPGAMAHFGRRLEAAMKYVVEMDQPIHAERFLKYHMGRPIGSGEPAAFLPILDVPLVRVRHSCPNLGLFSDAMPYGWMAGDPFVRKGCQVAHQDCENFPFLEGQPEEEVFFPRLPTKEGFAEVDLPQGTRHSRTCDPADGVCKDLGWQLRARYVINELTEPELMKWGRHKGWAGLVYMEHEFRNGSVKEYIIPDKKRGNRFLELWYDPPKTARQEMGKSH</sequence>
<gene>
    <name evidence="1" type="ORF">PPYR1160_LOCUS14081</name>
</gene>
<organism evidence="1">
    <name type="scientific">Pinguiococcus pyrenoidosus</name>
    <dbReference type="NCBI Taxonomy" id="172671"/>
    <lineage>
        <taxon>Eukaryota</taxon>
        <taxon>Sar</taxon>
        <taxon>Stramenopiles</taxon>
        <taxon>Ochrophyta</taxon>
        <taxon>Pinguiophyceae</taxon>
        <taxon>Pinguiochrysidales</taxon>
        <taxon>Pinguiochrysidaceae</taxon>
        <taxon>Pinguiococcus</taxon>
    </lineage>
</organism>
<dbReference type="AlphaFoldDB" id="A0A7R9UGV1"/>
<evidence type="ECO:0000313" key="1">
    <source>
        <dbReference type="EMBL" id="CAD8264578.1"/>
    </source>
</evidence>
<protein>
    <submittedName>
        <fullName evidence="1">Uncharacterized protein</fullName>
    </submittedName>
</protein>
<accession>A0A7R9UGV1</accession>